<dbReference type="AlphaFoldDB" id="A0A4R4DVW3"/>
<feature type="transmembrane region" description="Helical" evidence="8">
    <location>
        <begin position="115"/>
        <end position="137"/>
    </location>
</feature>
<keyword evidence="11" id="KW-1185">Reference proteome</keyword>
<dbReference type="InterPro" id="IPR002771">
    <property type="entry name" value="Multi_antbiot-R_MarC"/>
</dbReference>
<dbReference type="Proteomes" id="UP000295023">
    <property type="component" value="Unassembled WGS sequence"/>
</dbReference>
<evidence type="ECO:0000313" key="11">
    <source>
        <dbReference type="Proteomes" id="UP000295023"/>
    </source>
</evidence>
<evidence type="ECO:0000256" key="8">
    <source>
        <dbReference type="RuleBase" id="RU362048"/>
    </source>
</evidence>
<feature type="compositionally biased region" description="Low complexity" evidence="9">
    <location>
        <begin position="71"/>
        <end position="88"/>
    </location>
</feature>
<keyword evidence="6 8" id="KW-1133">Transmembrane helix</keyword>
<feature type="region of interest" description="Disordered" evidence="9">
    <location>
        <begin position="59"/>
        <end position="93"/>
    </location>
</feature>
<comment type="caution">
    <text evidence="8">Lacks conserved residue(s) required for the propagation of feature annotation.</text>
</comment>
<evidence type="ECO:0000256" key="1">
    <source>
        <dbReference type="ARBA" id="ARBA00004429"/>
    </source>
</evidence>
<comment type="subcellular location">
    <subcellularLocation>
        <location evidence="1">Cell inner membrane</location>
        <topology evidence="1">Multi-pass membrane protein</topology>
    </subcellularLocation>
    <subcellularLocation>
        <location evidence="8">Cell membrane</location>
        <topology evidence="8">Multi-pass membrane protein</topology>
    </subcellularLocation>
</comment>
<protein>
    <recommendedName>
        <fullName evidence="8">UPF0056 membrane protein</fullName>
    </recommendedName>
</protein>
<evidence type="ECO:0000256" key="7">
    <source>
        <dbReference type="ARBA" id="ARBA00023136"/>
    </source>
</evidence>
<proteinExistence type="inferred from homology"/>
<evidence type="ECO:0000256" key="3">
    <source>
        <dbReference type="ARBA" id="ARBA00022475"/>
    </source>
</evidence>
<evidence type="ECO:0000256" key="9">
    <source>
        <dbReference type="SAM" id="MobiDB-lite"/>
    </source>
</evidence>
<evidence type="ECO:0000256" key="5">
    <source>
        <dbReference type="ARBA" id="ARBA00022692"/>
    </source>
</evidence>
<gene>
    <name evidence="10" type="ORF">EXY23_05435</name>
</gene>
<dbReference type="PANTHER" id="PTHR33508:SF2">
    <property type="entry name" value="UPF0056 INNER MEMBRANE PROTEIN MARC"/>
    <property type="match status" value="1"/>
</dbReference>
<keyword evidence="4" id="KW-0997">Cell inner membrane</keyword>
<name>A0A4R4DVW3_9PROT</name>
<evidence type="ECO:0000256" key="2">
    <source>
        <dbReference type="ARBA" id="ARBA00009784"/>
    </source>
</evidence>
<keyword evidence="3" id="KW-1003">Cell membrane</keyword>
<feature type="transmembrane region" description="Helical" evidence="8">
    <location>
        <begin position="257"/>
        <end position="282"/>
    </location>
</feature>
<organism evidence="10 11">
    <name type="scientific">Roseicella aquatilis</name>
    <dbReference type="NCBI Taxonomy" id="2527868"/>
    <lineage>
        <taxon>Bacteria</taxon>
        <taxon>Pseudomonadati</taxon>
        <taxon>Pseudomonadota</taxon>
        <taxon>Alphaproteobacteria</taxon>
        <taxon>Acetobacterales</taxon>
        <taxon>Roseomonadaceae</taxon>
        <taxon>Roseicella</taxon>
    </lineage>
</organism>
<comment type="caution">
    <text evidence="10">The sequence shown here is derived from an EMBL/GenBank/DDBJ whole genome shotgun (WGS) entry which is preliminary data.</text>
</comment>
<evidence type="ECO:0000256" key="4">
    <source>
        <dbReference type="ARBA" id="ARBA00022519"/>
    </source>
</evidence>
<evidence type="ECO:0000313" key="10">
    <source>
        <dbReference type="EMBL" id="TCZ64821.1"/>
    </source>
</evidence>
<feature type="transmembrane region" description="Helical" evidence="8">
    <location>
        <begin position="224"/>
        <end position="245"/>
    </location>
</feature>
<reference evidence="10 11" key="1">
    <citation type="submission" date="2019-03" db="EMBL/GenBank/DDBJ databases">
        <title>Paracraurococcus aquatilis NE82 genome sequence.</title>
        <authorList>
            <person name="Zhao Y."/>
            <person name="Du Z."/>
        </authorList>
    </citation>
    <scope>NUCLEOTIDE SEQUENCE [LARGE SCALE GENOMIC DNA]</scope>
    <source>
        <strain evidence="10 11">NE82</strain>
    </source>
</reference>
<dbReference type="GO" id="GO:0005886">
    <property type="term" value="C:plasma membrane"/>
    <property type="evidence" value="ECO:0007669"/>
    <property type="project" value="UniProtKB-SubCell"/>
</dbReference>
<dbReference type="OrthoDB" id="21094at2"/>
<keyword evidence="7 8" id="KW-0472">Membrane</keyword>
<dbReference type="EMBL" id="SKBM01000004">
    <property type="protein sequence ID" value="TCZ64821.1"/>
    <property type="molecule type" value="Genomic_DNA"/>
</dbReference>
<keyword evidence="5 8" id="KW-0812">Transmembrane</keyword>
<sequence>MCIPSPCAAWNSAASALPPSRPVARSSASAGWRISRATTTSGWQRGRLAAKAGRRRASCATRPAWSSGCGPTARAASSASPQPASTSPCAEPPRPGGGPVIIDGFLLAKLLSAWLFGYTALISIINPFGGALVFHGMTQWLTARERSRLACTIARNSFVVLVVALFLGSRVLGFFGVSLEALRIAGGLAVAVSGWRMLSEDPATSQKDGAPPAALDTAPVERMAFFPLTLPLTTGPGSIAASIALGAERRATGLSDVLVGGIAAVLIAASVAASIWIAYAYAASLVRRLGPQGTLVATKLAAFLLLCIGAQIMLTGATDALRLVVAPAG</sequence>
<dbReference type="PANTHER" id="PTHR33508">
    <property type="entry name" value="UPF0056 MEMBRANE PROTEIN YHCE"/>
    <property type="match status" value="1"/>
</dbReference>
<dbReference type="NCBIfam" id="TIGR00427">
    <property type="entry name" value="NAAT family transporter"/>
    <property type="match status" value="1"/>
</dbReference>
<feature type="transmembrane region" description="Helical" evidence="8">
    <location>
        <begin position="158"/>
        <end position="179"/>
    </location>
</feature>
<comment type="similarity">
    <text evidence="2 8">Belongs to the UPF0056 (MarC) family.</text>
</comment>
<feature type="transmembrane region" description="Helical" evidence="8">
    <location>
        <begin position="294"/>
        <end position="314"/>
    </location>
</feature>
<accession>A0A4R4DVW3</accession>
<evidence type="ECO:0000256" key="6">
    <source>
        <dbReference type="ARBA" id="ARBA00022989"/>
    </source>
</evidence>
<dbReference type="Pfam" id="PF01914">
    <property type="entry name" value="MarC"/>
    <property type="match status" value="1"/>
</dbReference>